<name>A0A327WAV8_9BACT</name>
<comment type="caution">
    <text evidence="4">The sequence shown here is derived from an EMBL/GenBank/DDBJ whole genome shotgun (WGS) entry which is preliminary data.</text>
</comment>
<feature type="transmembrane region" description="Helical" evidence="2">
    <location>
        <begin position="221"/>
        <end position="243"/>
    </location>
</feature>
<feature type="compositionally biased region" description="Gly residues" evidence="1">
    <location>
        <begin position="513"/>
        <end position="527"/>
    </location>
</feature>
<dbReference type="Gene3D" id="3.10.310.50">
    <property type="match status" value="1"/>
</dbReference>
<feature type="region of interest" description="Disordered" evidence="1">
    <location>
        <begin position="494"/>
        <end position="527"/>
    </location>
</feature>
<dbReference type="Proteomes" id="UP000249819">
    <property type="component" value="Unassembled WGS sequence"/>
</dbReference>
<dbReference type="PROSITE" id="PS51257">
    <property type="entry name" value="PROKAR_LIPOPROTEIN"/>
    <property type="match status" value="1"/>
</dbReference>
<reference evidence="4 5" key="1">
    <citation type="submission" date="2018-06" db="EMBL/GenBank/DDBJ databases">
        <title>Genomic Encyclopedia of Archaeal and Bacterial Type Strains, Phase II (KMG-II): from individual species to whole genera.</title>
        <authorList>
            <person name="Goeker M."/>
        </authorList>
    </citation>
    <scope>NUCLEOTIDE SEQUENCE [LARGE SCALE GENOMIC DNA]</scope>
    <source>
        <strain evidence="4 5">DSM 29821</strain>
    </source>
</reference>
<keyword evidence="5" id="KW-1185">Reference proteome</keyword>
<gene>
    <name evidence="4" type="ORF">CLV59_10147</name>
</gene>
<dbReference type="Pfam" id="PF04536">
    <property type="entry name" value="TPM_phosphatase"/>
    <property type="match status" value="1"/>
</dbReference>
<feature type="transmembrane region" description="Helical" evidence="2">
    <location>
        <begin position="350"/>
        <end position="369"/>
    </location>
</feature>
<keyword evidence="2" id="KW-0812">Transmembrane</keyword>
<dbReference type="EMBL" id="QLMA01000001">
    <property type="protein sequence ID" value="RAJ87298.1"/>
    <property type="molecule type" value="Genomic_DNA"/>
</dbReference>
<dbReference type="PANTHER" id="PTHR30373">
    <property type="entry name" value="UPF0603 PROTEIN YGCG"/>
    <property type="match status" value="1"/>
</dbReference>
<dbReference type="PANTHER" id="PTHR30373:SF2">
    <property type="entry name" value="UPF0603 PROTEIN YGCG"/>
    <property type="match status" value="1"/>
</dbReference>
<keyword evidence="2" id="KW-1133">Transmembrane helix</keyword>
<organism evidence="4 5">
    <name type="scientific">Chitinophaga dinghuensis</name>
    <dbReference type="NCBI Taxonomy" id="1539050"/>
    <lineage>
        <taxon>Bacteria</taxon>
        <taxon>Pseudomonadati</taxon>
        <taxon>Bacteroidota</taxon>
        <taxon>Chitinophagia</taxon>
        <taxon>Chitinophagales</taxon>
        <taxon>Chitinophagaceae</taxon>
        <taxon>Chitinophaga</taxon>
    </lineage>
</organism>
<evidence type="ECO:0000256" key="1">
    <source>
        <dbReference type="SAM" id="MobiDB-lite"/>
    </source>
</evidence>
<evidence type="ECO:0000313" key="5">
    <source>
        <dbReference type="Proteomes" id="UP000249819"/>
    </source>
</evidence>
<feature type="transmembrane region" description="Helical" evidence="2">
    <location>
        <begin position="270"/>
        <end position="290"/>
    </location>
</feature>
<evidence type="ECO:0000256" key="2">
    <source>
        <dbReference type="SAM" id="Phobius"/>
    </source>
</evidence>
<dbReference type="RefSeq" id="WP_211323693.1">
    <property type="nucleotide sequence ID" value="NZ_QLMA01000001.1"/>
</dbReference>
<evidence type="ECO:0000313" key="4">
    <source>
        <dbReference type="EMBL" id="RAJ87298.1"/>
    </source>
</evidence>
<feature type="domain" description="TPM" evidence="3">
    <location>
        <begin position="40"/>
        <end position="163"/>
    </location>
</feature>
<feature type="transmembrane region" description="Helical" evidence="2">
    <location>
        <begin position="302"/>
        <end position="324"/>
    </location>
</feature>
<accession>A0A327WAV8</accession>
<dbReference type="InterPro" id="IPR007621">
    <property type="entry name" value="TPM_dom"/>
</dbReference>
<keyword evidence="2" id="KW-0472">Membrane</keyword>
<protein>
    <recommendedName>
        <fullName evidence="3">TPM domain-containing protein</fullName>
    </recommendedName>
</protein>
<feature type="compositionally biased region" description="Low complexity" evidence="1">
    <location>
        <begin position="494"/>
        <end position="512"/>
    </location>
</feature>
<sequence>MKYRSLLLAMLVLLFSCRQEKHKFSPQDIPDPKQQGGGYVSDPKHMLSDATVSELNGMLSALDQDGTAQVAVVLQNEIGDNDPKEFAHQLFNTWGIGRKETNNGLLIFLVKDAHKLVFETGKGLEGDLPDILCFHIQQEYMIPKIKEDNYDEAFIDGVKAVTAQLKTGNYAYDNEPSADAVPPPDSSLLSESAGDSLVYAPQQVFGNPDVSNQEYVDNSPGAGFVICLFICFIFSIGLMYAWFGRKPKKRKDSTDGDVMPLSINETANEFLRPGWIGLLIINLTAIVTLWTMESAWSMRMGFFKVLLVYYVCWAVFMHIAVLIIRLRAEVALKGADRHTRWQRLNSAHKNLDFAGFLFPLPFLLIYMRLFHRYMLKLRNEPYNCPHCNRAMHKLDEKTEDPFLDKAQIIEEKLHSVDYDVWICDNDHYKMVLDYTDLHTVVAECPSCHHKTYQCKKSKTQKRATTSSTGWGLKTYLCAACAFTADYKFIIPKISSSSSSSSSSGSSSSSSSSWGGGSSGGGGASSSW</sequence>
<evidence type="ECO:0000259" key="3">
    <source>
        <dbReference type="Pfam" id="PF04536"/>
    </source>
</evidence>
<proteinExistence type="predicted"/>
<dbReference type="AlphaFoldDB" id="A0A327WAV8"/>